<gene>
    <name evidence="1" type="ORF">K9W45_10825</name>
</gene>
<evidence type="ECO:0000313" key="1">
    <source>
        <dbReference type="EMBL" id="UJG40321.1"/>
    </source>
</evidence>
<evidence type="ECO:0008006" key="2">
    <source>
        <dbReference type="Google" id="ProtNLM"/>
    </source>
</evidence>
<organism evidence="1">
    <name type="scientific">Candidatus Heimdallarchaeum aukensis</name>
    <dbReference type="NCBI Taxonomy" id="2876573"/>
    <lineage>
        <taxon>Archaea</taxon>
        <taxon>Promethearchaeati</taxon>
        <taxon>Candidatus Heimdallarchaeota</taxon>
        <taxon>Candidatus Heimdallarchaeia (ex Rinke et al. 2021) (nom. nud.)</taxon>
        <taxon>Candidatus Heimdallarchaeales</taxon>
        <taxon>Candidatus Heimdallarchaeaceae</taxon>
        <taxon>Candidatus Heimdallarchaeum</taxon>
    </lineage>
</organism>
<proteinExistence type="predicted"/>
<reference evidence="1" key="1">
    <citation type="journal article" date="2022" name="Nat. Microbiol.">
        <title>Unique mobile elements and scalable gene flow at the prokaryote-eukaryote boundary revealed by circularized Asgard archaea genomes.</title>
        <authorList>
            <person name="Wu F."/>
            <person name="Speth D.R."/>
            <person name="Philosof A."/>
            <person name="Cremiere A."/>
            <person name="Narayanan A."/>
            <person name="Barco R.A."/>
            <person name="Connon S.A."/>
            <person name="Amend J.P."/>
            <person name="Antoshechkin I.A."/>
            <person name="Orphan V.J."/>
        </authorList>
    </citation>
    <scope>NUCLEOTIDE SEQUENCE</scope>
    <source>
        <strain evidence="1">PM71</strain>
    </source>
</reference>
<dbReference type="AlphaFoldDB" id="A0A9Y1BJQ9"/>
<name>A0A9Y1BJQ9_9ARCH</name>
<accession>A0A9Y1BJQ9</accession>
<dbReference type="EMBL" id="CP084166">
    <property type="protein sequence ID" value="UJG40321.1"/>
    <property type="molecule type" value="Genomic_DNA"/>
</dbReference>
<protein>
    <recommendedName>
        <fullName evidence="2">Restriction endonuclease type IV Mrr domain-containing protein</fullName>
    </recommendedName>
</protein>
<dbReference type="Proteomes" id="UP001201020">
    <property type="component" value="Chromosome"/>
</dbReference>
<sequence length="121" mass="13946">MREELTDSEISSFLQRYGKVRSLSLPKQKLSSNILPYEVENENQKFAVFVYNWKKSIGTDVLIRLEDKVADLGKKYDGIIVIGKKFSVNARDIVDDINRRGKNPLILIRRSEISMILDSAR</sequence>